<dbReference type="EMBL" id="FQTU01000002">
    <property type="protein sequence ID" value="SHE39009.1"/>
    <property type="molecule type" value="Genomic_DNA"/>
</dbReference>
<dbReference type="Pfam" id="PF03123">
    <property type="entry name" value="CAT_RBD"/>
    <property type="match status" value="1"/>
</dbReference>
<dbReference type="SUPFAM" id="SSF63520">
    <property type="entry name" value="PTS-regulatory domain, PRD"/>
    <property type="match status" value="2"/>
</dbReference>
<dbReference type="Gene3D" id="2.30.24.10">
    <property type="entry name" value="CAT RNA-binding domain"/>
    <property type="match status" value="1"/>
</dbReference>
<dbReference type="InterPro" id="IPR050661">
    <property type="entry name" value="BglG_antiterminators"/>
</dbReference>
<dbReference type="Pfam" id="PF00874">
    <property type="entry name" value="PRD"/>
    <property type="match status" value="2"/>
</dbReference>
<feature type="domain" description="PRD" evidence="2">
    <location>
        <begin position="175"/>
        <end position="277"/>
    </location>
</feature>
<evidence type="ECO:0000313" key="4">
    <source>
        <dbReference type="Proteomes" id="UP000184251"/>
    </source>
</evidence>
<protein>
    <submittedName>
        <fullName evidence="3">Transcriptional antiterminator, BglG family</fullName>
    </submittedName>
</protein>
<dbReference type="SUPFAM" id="SSF50151">
    <property type="entry name" value="SacY-like RNA-binding domain"/>
    <property type="match status" value="1"/>
</dbReference>
<dbReference type="STRING" id="1120975.SAMN02746064_00368"/>
<dbReference type="Gene3D" id="1.10.1790.10">
    <property type="entry name" value="PRD domain"/>
    <property type="match status" value="2"/>
</dbReference>
<proteinExistence type="predicted"/>
<organism evidence="3 4">
    <name type="scientific">Alkalibacter saccharofermentans DSM 14828</name>
    <dbReference type="NCBI Taxonomy" id="1120975"/>
    <lineage>
        <taxon>Bacteria</taxon>
        <taxon>Bacillati</taxon>
        <taxon>Bacillota</taxon>
        <taxon>Clostridia</taxon>
        <taxon>Eubacteriales</taxon>
        <taxon>Eubacteriaceae</taxon>
        <taxon>Alkalibacter</taxon>
    </lineage>
</organism>
<reference evidence="3 4" key="1">
    <citation type="submission" date="2016-11" db="EMBL/GenBank/DDBJ databases">
        <authorList>
            <person name="Jaros S."/>
            <person name="Januszkiewicz K."/>
            <person name="Wedrychowicz H."/>
        </authorList>
    </citation>
    <scope>NUCLEOTIDE SEQUENCE [LARGE SCALE GENOMIC DNA]</scope>
    <source>
        <strain evidence="3 4">DSM 14828</strain>
    </source>
</reference>
<dbReference type="GO" id="GO:0003723">
    <property type="term" value="F:RNA binding"/>
    <property type="evidence" value="ECO:0007669"/>
    <property type="project" value="InterPro"/>
</dbReference>
<dbReference type="PANTHER" id="PTHR30185:SF16">
    <property type="entry name" value="PROTEIN GLCT"/>
    <property type="match status" value="1"/>
</dbReference>
<dbReference type="InterPro" id="IPR036634">
    <property type="entry name" value="PRD_sf"/>
</dbReference>
<evidence type="ECO:0000259" key="2">
    <source>
        <dbReference type="PROSITE" id="PS51372"/>
    </source>
</evidence>
<dbReference type="InterPro" id="IPR011608">
    <property type="entry name" value="PRD"/>
</dbReference>
<evidence type="ECO:0000256" key="1">
    <source>
        <dbReference type="ARBA" id="ARBA00022737"/>
    </source>
</evidence>
<dbReference type="SMART" id="SM01061">
    <property type="entry name" value="CAT_RBD"/>
    <property type="match status" value="1"/>
</dbReference>
<evidence type="ECO:0000313" key="3">
    <source>
        <dbReference type="EMBL" id="SHE39009.1"/>
    </source>
</evidence>
<dbReference type="Proteomes" id="UP000184251">
    <property type="component" value="Unassembled WGS sequence"/>
</dbReference>
<gene>
    <name evidence="3" type="ORF">SAMN02746064_00368</name>
</gene>
<dbReference type="PROSITE" id="PS51372">
    <property type="entry name" value="PRD_2"/>
    <property type="match status" value="2"/>
</dbReference>
<dbReference type="RefSeq" id="WP_073269377.1">
    <property type="nucleotide sequence ID" value="NZ_FQTU01000002.1"/>
</dbReference>
<keyword evidence="4" id="KW-1185">Reference proteome</keyword>
<name>A0A1M4T3H2_9FIRM</name>
<dbReference type="PANTHER" id="PTHR30185">
    <property type="entry name" value="CRYPTIC BETA-GLUCOSIDE BGL OPERON ANTITERMINATOR"/>
    <property type="match status" value="1"/>
</dbReference>
<dbReference type="GO" id="GO:0006355">
    <property type="term" value="P:regulation of DNA-templated transcription"/>
    <property type="evidence" value="ECO:0007669"/>
    <property type="project" value="InterPro"/>
</dbReference>
<sequence>MEGYTVKRVFNNNALLVQRGQEEYVLVGKGIGFDKKRGSQLAEDAGVENVFIHVDATNKSQMERLLENTDEKIFALVEDIVTLAENELSENLHQDIHLALADHIAFAVKRIKEGMKIVNPFILETKMIYQKEYEIAEKTIEMMRKRLFIDFSEAEIGFIALHINGARIHTKGVPPIKYLDALKQVIDYVEERLGISIQNDSFSGVRLIAHLKGVLERCEKNKPIENMFLDKLKKDFPFEFKLSKNIALILKQNIDIMIPESEVGYIALHIYKLNQTR</sequence>
<dbReference type="AlphaFoldDB" id="A0A1M4T3H2"/>
<accession>A0A1M4T3H2</accession>
<dbReference type="OrthoDB" id="9813552at2"/>
<dbReference type="InterPro" id="IPR036650">
    <property type="entry name" value="CAT_RNA-bd_dom_sf"/>
</dbReference>
<keyword evidence="1" id="KW-0677">Repeat</keyword>
<dbReference type="InterPro" id="IPR004341">
    <property type="entry name" value="CAT_RNA-bd_dom"/>
</dbReference>
<feature type="domain" description="PRD" evidence="2">
    <location>
        <begin position="68"/>
        <end position="173"/>
    </location>
</feature>